<dbReference type="RefSeq" id="WP_131186229.1">
    <property type="nucleotide sequence ID" value="NZ_QJUO01000055.1"/>
</dbReference>
<evidence type="ECO:0000313" key="2">
    <source>
        <dbReference type="Proteomes" id="UP000292639"/>
    </source>
</evidence>
<sequence>MAPDCEAQTARERWLAALLLQHGLELQPARLAELASAQAMLTRYTEFLRQTSPVSVKYLEHEHDA</sequence>
<dbReference type="Proteomes" id="UP000292639">
    <property type="component" value="Unassembled WGS sequence"/>
</dbReference>
<evidence type="ECO:0000313" key="1">
    <source>
        <dbReference type="EMBL" id="TBU87749.1"/>
    </source>
</evidence>
<gene>
    <name evidence="1" type="ORF">DNJ96_18825</name>
</gene>
<accession>A0A4Q9QVN4</accession>
<organism evidence="1 2">
    <name type="scientific">Stutzerimonas kirkiae</name>
    <dbReference type="NCBI Taxonomy" id="2211392"/>
    <lineage>
        <taxon>Bacteria</taxon>
        <taxon>Pseudomonadati</taxon>
        <taxon>Pseudomonadota</taxon>
        <taxon>Gammaproteobacteria</taxon>
        <taxon>Pseudomonadales</taxon>
        <taxon>Pseudomonadaceae</taxon>
        <taxon>Stutzerimonas</taxon>
    </lineage>
</organism>
<name>A0A4Q9QVN4_9GAMM</name>
<dbReference type="AlphaFoldDB" id="A0A4Q9QVN4"/>
<comment type="caution">
    <text evidence="1">The sequence shown here is derived from an EMBL/GenBank/DDBJ whole genome shotgun (WGS) entry which is preliminary data.</text>
</comment>
<reference evidence="1 2" key="1">
    <citation type="submission" date="2018-06" db="EMBL/GenBank/DDBJ databases">
        <title>Three novel Pseudomonas species isolated from symptomatic oak.</title>
        <authorList>
            <person name="Bueno-Gonzalez V."/>
            <person name="Brady C."/>
        </authorList>
    </citation>
    <scope>NUCLEOTIDE SEQUENCE [LARGE SCALE GENOMIC DNA]</scope>
    <source>
        <strain evidence="1 2">P17C</strain>
    </source>
</reference>
<keyword evidence="2" id="KW-1185">Reference proteome</keyword>
<proteinExistence type="predicted"/>
<protein>
    <submittedName>
        <fullName evidence="1">Uncharacterized protein</fullName>
    </submittedName>
</protein>
<dbReference type="EMBL" id="QJUP01000046">
    <property type="protein sequence ID" value="TBU87749.1"/>
    <property type="molecule type" value="Genomic_DNA"/>
</dbReference>